<evidence type="ECO:0000313" key="1">
    <source>
        <dbReference type="EMBL" id="GAA4127498.1"/>
    </source>
</evidence>
<accession>A0ABP7XZJ7</accession>
<dbReference type="RefSeq" id="WP_344735163.1">
    <property type="nucleotide sequence ID" value="NZ_BAAAZH010000031.1"/>
</dbReference>
<proteinExistence type="predicted"/>
<reference evidence="2" key="1">
    <citation type="journal article" date="2019" name="Int. J. Syst. Evol. Microbiol.">
        <title>The Global Catalogue of Microorganisms (GCM) 10K type strain sequencing project: providing services to taxonomists for standard genome sequencing and annotation.</title>
        <authorList>
            <consortium name="The Broad Institute Genomics Platform"/>
            <consortium name="The Broad Institute Genome Sequencing Center for Infectious Disease"/>
            <person name="Wu L."/>
            <person name="Ma J."/>
        </authorList>
    </citation>
    <scope>NUCLEOTIDE SEQUENCE [LARGE SCALE GENOMIC DNA]</scope>
    <source>
        <strain evidence="2">JCM 16703</strain>
    </source>
</reference>
<comment type="caution">
    <text evidence="1">The sequence shown here is derived from an EMBL/GenBank/DDBJ whole genome shotgun (WGS) entry which is preliminary data.</text>
</comment>
<organism evidence="1 2">
    <name type="scientific">Nocardioides fonticola</name>
    <dbReference type="NCBI Taxonomy" id="450363"/>
    <lineage>
        <taxon>Bacteria</taxon>
        <taxon>Bacillati</taxon>
        <taxon>Actinomycetota</taxon>
        <taxon>Actinomycetes</taxon>
        <taxon>Propionibacteriales</taxon>
        <taxon>Nocardioidaceae</taxon>
        <taxon>Nocardioides</taxon>
    </lineage>
</organism>
<keyword evidence="2" id="KW-1185">Reference proteome</keyword>
<gene>
    <name evidence="1" type="ORF">GCM10022215_38020</name>
</gene>
<protein>
    <submittedName>
        <fullName evidence="1">Uncharacterized protein</fullName>
    </submittedName>
</protein>
<name>A0ABP7XZJ7_9ACTN</name>
<dbReference type="EMBL" id="BAAAZH010000031">
    <property type="protein sequence ID" value="GAA4127498.1"/>
    <property type="molecule type" value="Genomic_DNA"/>
</dbReference>
<dbReference type="Proteomes" id="UP001501495">
    <property type="component" value="Unassembled WGS sequence"/>
</dbReference>
<evidence type="ECO:0000313" key="2">
    <source>
        <dbReference type="Proteomes" id="UP001501495"/>
    </source>
</evidence>
<sequence>MQNTRSRVEATMARMLATSPPPVAHASAASARVDLVYLTEDDQRRLDETIREP</sequence>